<dbReference type="GO" id="GO:0000287">
    <property type="term" value="F:magnesium ion binding"/>
    <property type="evidence" value="ECO:0007669"/>
    <property type="project" value="UniProtKB-UniRule"/>
</dbReference>
<keyword evidence="2 11" id="KW-0479">Metal-binding</keyword>
<comment type="similarity">
    <text evidence="11">Belongs to the Holliday junction resolvase Hjc family.</text>
</comment>
<comment type="subunit">
    <text evidence="11">Homodimer.</text>
</comment>
<dbReference type="PIRSF" id="PIRSF004985">
    <property type="entry name" value="Hlld_jn_rslvs_ar"/>
    <property type="match status" value="1"/>
</dbReference>
<dbReference type="PANTHER" id="PTHR39651">
    <property type="entry name" value="HOLLIDAY JUNCTION RESOLVASE HJC"/>
    <property type="match status" value="1"/>
</dbReference>
<proteinExistence type="inferred from homology"/>
<feature type="site" description="Transition state stabilizer" evidence="11">
    <location>
        <position position="57"/>
    </location>
</feature>
<dbReference type="NCBIfam" id="NF040854">
    <property type="entry name" value="Hol_resolv_Hjc"/>
    <property type="match status" value="1"/>
</dbReference>
<evidence type="ECO:0000256" key="2">
    <source>
        <dbReference type="ARBA" id="ARBA00022723"/>
    </source>
</evidence>
<evidence type="ECO:0000256" key="6">
    <source>
        <dbReference type="ARBA" id="ARBA00022842"/>
    </source>
</evidence>
<dbReference type="InterPro" id="IPR014428">
    <property type="entry name" value="Hjc_arc"/>
</dbReference>
<dbReference type="GO" id="GO:0006310">
    <property type="term" value="P:DNA recombination"/>
    <property type="evidence" value="ECO:0007669"/>
    <property type="project" value="UniProtKB-UniRule"/>
</dbReference>
<accession>A0A401HQ33</accession>
<dbReference type="Pfam" id="PF01870">
    <property type="entry name" value="Hjc"/>
    <property type="match status" value="1"/>
</dbReference>
<keyword evidence="4 11" id="KW-0227">DNA damage</keyword>
<feature type="active site" evidence="11">
    <location>
        <position position="38"/>
    </location>
</feature>
<comment type="caution">
    <text evidence="12">The sequence shown here is derived from an EMBL/GenBank/DDBJ whole genome shotgun (WGS) entry which is preliminary data.</text>
</comment>
<keyword evidence="5 11" id="KW-0378">Hydrolase</keyword>
<evidence type="ECO:0000256" key="5">
    <source>
        <dbReference type="ARBA" id="ARBA00022801"/>
    </source>
</evidence>
<feature type="binding site" evidence="11">
    <location>
        <position position="55"/>
    </location>
    <ligand>
        <name>Mg(2+)</name>
        <dbReference type="ChEBI" id="CHEBI:18420"/>
    </ligand>
</feature>
<evidence type="ECO:0000256" key="10">
    <source>
        <dbReference type="ARBA" id="ARBA00029354"/>
    </source>
</evidence>
<comment type="catalytic activity">
    <reaction evidence="10 11">
        <text>Endonucleolytic cleavage at a junction such as a reciprocal single-stranded crossover between two homologous DNA duplexes (Holliday junction).</text>
        <dbReference type="EC" id="3.1.21.10"/>
    </reaction>
</comment>
<organism evidence="12 13">
    <name type="scientific">Methanofervidicoccus abyssi</name>
    <dbReference type="NCBI Taxonomy" id="2082189"/>
    <lineage>
        <taxon>Archaea</taxon>
        <taxon>Methanobacteriati</taxon>
        <taxon>Methanobacteriota</taxon>
        <taxon>Methanomada group</taxon>
        <taxon>Methanococci</taxon>
        <taxon>Methanococcales</taxon>
        <taxon>Methanofervidicoccus</taxon>
    </lineage>
</organism>
<protein>
    <recommendedName>
        <fullName evidence="11">Crossover junction endodeoxyribonuclease Hjc</fullName>
        <shortName evidence="11">Hjc</shortName>
        <ecNumber evidence="11">3.1.21.10</ecNumber>
    </recommendedName>
    <alternativeName>
        <fullName evidence="11">Holliday junction resolvase Hjc</fullName>
    </alternativeName>
</protein>
<dbReference type="EC" id="3.1.21.10" evidence="11"/>
<evidence type="ECO:0000256" key="3">
    <source>
        <dbReference type="ARBA" id="ARBA00022759"/>
    </source>
</evidence>
<gene>
    <name evidence="11" type="primary">hjc</name>
    <name evidence="12" type="ORF">MHHB_P0569</name>
</gene>
<comment type="cofactor">
    <cofactor evidence="11">
        <name>Mg(2+)</name>
        <dbReference type="ChEBI" id="CHEBI:18420"/>
    </cofactor>
    <text evidence="11">Binds 1 Mg(2+) ion per subunit.</text>
</comment>
<dbReference type="GO" id="GO:0003677">
    <property type="term" value="F:DNA binding"/>
    <property type="evidence" value="ECO:0007669"/>
    <property type="project" value="UniProtKB-KW"/>
</dbReference>
<feature type="binding site" evidence="11">
    <location>
        <position position="18"/>
    </location>
    <ligand>
        <name>Mg(2+)</name>
        <dbReference type="ChEBI" id="CHEBI:18420"/>
    </ligand>
</feature>
<dbReference type="PANTHER" id="PTHR39651:SF1">
    <property type="entry name" value="HOLLIDAY JUNCTION RESOLVASE HJC"/>
    <property type="match status" value="1"/>
</dbReference>
<dbReference type="InterPro" id="IPR002732">
    <property type="entry name" value="Hjc"/>
</dbReference>
<evidence type="ECO:0000313" key="13">
    <source>
        <dbReference type="Proteomes" id="UP000290527"/>
    </source>
</evidence>
<dbReference type="SUPFAM" id="SSF52980">
    <property type="entry name" value="Restriction endonuclease-like"/>
    <property type="match status" value="1"/>
</dbReference>
<dbReference type="Gene3D" id="3.40.1350.10">
    <property type="match status" value="1"/>
</dbReference>
<feature type="binding site" evidence="11">
    <location>
        <position position="42"/>
    </location>
    <ligand>
        <name>Mg(2+)</name>
        <dbReference type="ChEBI" id="CHEBI:18420"/>
    </ligand>
</feature>
<reference evidence="12 13" key="1">
    <citation type="journal article" date="2019" name="Int. J. Syst. Evol. Microbiol.">
        <title>Methanofervidicoccus abyssi gen. nov., sp. nov., a hydrogenotrophic methanogen, isolated from a hydrothermal vent chimney in the Mid-Cayman Spreading Center, the Caribbean Sea.</title>
        <authorList>
            <person name="Sakai S."/>
            <person name="Takaki Y."/>
            <person name="Miyazaki M."/>
            <person name="Ogawara M."/>
            <person name="Yanagawa K."/>
            <person name="Miyazaki J."/>
            <person name="Takai K."/>
        </authorList>
    </citation>
    <scope>NUCLEOTIDE SEQUENCE [LARGE SCALE GENOMIC DNA]</scope>
    <source>
        <strain evidence="12 13">HHB</strain>
    </source>
</reference>
<keyword evidence="13" id="KW-1185">Reference proteome</keyword>
<comment type="function">
    <text evidence="11">A structure-specific endonuclease that resolves Holliday junction (HJ) intermediates during genetic recombination. Cleaves 4-way DNA junctions introducing paired nicks in opposing strands, leaving a 5'-terminal phosphate and a 3'-terminal hydroxyl group that are subsequently ligated to produce recombinant products.</text>
</comment>
<keyword evidence="6 11" id="KW-0460">Magnesium</keyword>
<keyword evidence="3 11" id="KW-0255">Endonuclease</keyword>
<evidence type="ECO:0000256" key="9">
    <source>
        <dbReference type="ARBA" id="ARBA00023204"/>
    </source>
</evidence>
<dbReference type="GO" id="GO:0008821">
    <property type="term" value="F:crossover junction DNA endonuclease activity"/>
    <property type="evidence" value="ECO:0007669"/>
    <property type="project" value="UniProtKB-UniRule"/>
</dbReference>
<dbReference type="AlphaFoldDB" id="A0A401HQ33"/>
<evidence type="ECO:0000256" key="8">
    <source>
        <dbReference type="ARBA" id="ARBA00023172"/>
    </source>
</evidence>
<dbReference type="EMBL" id="BFAX01000003">
    <property type="protein sequence ID" value="GBF36339.1"/>
    <property type="molecule type" value="Genomic_DNA"/>
</dbReference>
<dbReference type="InterPro" id="IPR011335">
    <property type="entry name" value="Restrct_endonuc-II-like"/>
</dbReference>
<keyword evidence="7 11" id="KW-0238">DNA-binding</keyword>
<dbReference type="GO" id="GO:0006281">
    <property type="term" value="P:DNA repair"/>
    <property type="evidence" value="ECO:0007669"/>
    <property type="project" value="UniProtKB-UniRule"/>
</dbReference>
<evidence type="ECO:0000256" key="1">
    <source>
        <dbReference type="ARBA" id="ARBA00022722"/>
    </source>
</evidence>
<name>A0A401HQ33_9EURY</name>
<keyword evidence="1 11" id="KW-0540">Nuclease</keyword>
<evidence type="ECO:0000256" key="7">
    <source>
        <dbReference type="ARBA" id="ARBA00023125"/>
    </source>
</evidence>
<keyword evidence="9 11" id="KW-0234">DNA repair</keyword>
<dbReference type="Proteomes" id="UP000290527">
    <property type="component" value="Unassembled WGS sequence"/>
</dbReference>
<evidence type="ECO:0000256" key="4">
    <source>
        <dbReference type="ARBA" id="ARBA00022763"/>
    </source>
</evidence>
<sequence length="131" mass="15141">MYNLGRYGSKYRKGAKFEWELKRMLEKEGFAVIRSAGSHGVDLIAGKKGDIYAFECKSTSRESFYISKENILKLLLFSETFGAKPYIAVKIKEKILFIDPYLLKVEGKSYLVDYYKISPIALSFNELIEKR</sequence>
<dbReference type="HAMAP" id="MF_01490">
    <property type="entry name" value="HJ_Resolv_Hjc"/>
    <property type="match status" value="1"/>
</dbReference>
<dbReference type="InterPro" id="IPR011856">
    <property type="entry name" value="tRNA_endonuc-like_dom_sf"/>
</dbReference>
<evidence type="ECO:0000256" key="11">
    <source>
        <dbReference type="HAMAP-Rule" id="MF_01490"/>
    </source>
</evidence>
<evidence type="ECO:0000313" key="12">
    <source>
        <dbReference type="EMBL" id="GBF36339.1"/>
    </source>
</evidence>
<keyword evidence="8 11" id="KW-0233">DNA recombination</keyword>